<comment type="caution">
    <text evidence="1">The sequence shown here is derived from an EMBL/GenBank/DDBJ whole genome shotgun (WGS) entry which is preliminary data.</text>
</comment>
<keyword evidence="2" id="KW-1185">Reference proteome</keyword>
<accession>A0A916T8Z0</accession>
<organism evidence="1 2">
    <name type="scientific">Gordonia jinhuaensis</name>
    <dbReference type="NCBI Taxonomy" id="1517702"/>
    <lineage>
        <taxon>Bacteria</taxon>
        <taxon>Bacillati</taxon>
        <taxon>Actinomycetota</taxon>
        <taxon>Actinomycetes</taxon>
        <taxon>Mycobacteriales</taxon>
        <taxon>Gordoniaceae</taxon>
        <taxon>Gordonia</taxon>
    </lineage>
</organism>
<reference evidence="1" key="1">
    <citation type="journal article" date="2014" name="Int. J. Syst. Evol. Microbiol.">
        <title>Complete genome sequence of Corynebacterium casei LMG S-19264T (=DSM 44701T), isolated from a smear-ripened cheese.</title>
        <authorList>
            <consortium name="US DOE Joint Genome Institute (JGI-PGF)"/>
            <person name="Walter F."/>
            <person name="Albersmeier A."/>
            <person name="Kalinowski J."/>
            <person name="Ruckert C."/>
        </authorList>
    </citation>
    <scope>NUCLEOTIDE SEQUENCE</scope>
    <source>
        <strain evidence="1">CGMCC 1.12827</strain>
    </source>
</reference>
<reference evidence="1" key="2">
    <citation type="submission" date="2020-09" db="EMBL/GenBank/DDBJ databases">
        <authorList>
            <person name="Sun Q."/>
            <person name="Zhou Y."/>
        </authorList>
    </citation>
    <scope>NUCLEOTIDE SEQUENCE</scope>
    <source>
        <strain evidence="1">CGMCC 1.12827</strain>
    </source>
</reference>
<dbReference type="EMBL" id="BMGC01000018">
    <property type="protein sequence ID" value="GGB36315.1"/>
    <property type="molecule type" value="Genomic_DNA"/>
</dbReference>
<sequence>MLLIVGASASADDSAAADVVAADVAGVAVPDDVFDEQPAAPARASSKAADTMIFFIEWCTFRVGRVPLGANPTIGMFRTATLRWVGIADGARVQSSPVAEPS</sequence>
<dbReference type="Proteomes" id="UP000621454">
    <property type="component" value="Unassembled WGS sequence"/>
</dbReference>
<evidence type="ECO:0000313" key="2">
    <source>
        <dbReference type="Proteomes" id="UP000621454"/>
    </source>
</evidence>
<name>A0A916T8Z0_9ACTN</name>
<proteinExistence type="predicted"/>
<protein>
    <submittedName>
        <fullName evidence="1">Uncharacterized protein</fullName>
    </submittedName>
</protein>
<gene>
    <name evidence="1" type="ORF">GCM10011489_25380</name>
</gene>
<evidence type="ECO:0000313" key="1">
    <source>
        <dbReference type="EMBL" id="GGB36315.1"/>
    </source>
</evidence>
<dbReference type="AlphaFoldDB" id="A0A916T8Z0"/>